<dbReference type="GeneID" id="101860291"/>
<dbReference type="PANTHER" id="PTHR15071:SF0">
    <property type="entry name" value="MANNOSE 6-PHOSPHATE RECEPTOR-LIKE PROTEIN 1"/>
    <property type="match status" value="1"/>
</dbReference>
<keyword evidence="8" id="KW-1185">Reference proteome</keyword>
<evidence type="ECO:0000256" key="6">
    <source>
        <dbReference type="SAM" id="Phobius"/>
    </source>
</evidence>
<sequence>MQTPGCIFGNMNQLFLRSVALTCTILLFYKVDECKSKSSESSDSFSLRGNLINRRSTTSSKNFNTPFVFLCSIINYDYYNLTSTIWSVTLQKEHCLPLNATAGSPDSCTVHMAFCHKLGIDLPCANDSVCHSSTQGNLSVGGFSENPFNATKPPQASDGFQANFPNGGPYQTFAGGACNLATTVAFQCNHSAHWLVSSSATKAVRIAPDPKKVHFDQNNCLMTLTFDFAGACRRSSNSPKSLSAGTVLIVIFLVSSILYFVFGSMVNISRRRSGSQIVPHSKFWTMLPVYVMDGCQFFFCCGRTPVTNTYDQI</sequence>
<dbReference type="Pfam" id="PF09451">
    <property type="entry name" value="ATG27"/>
    <property type="match status" value="1"/>
</dbReference>
<protein>
    <submittedName>
        <fullName evidence="9">Uncharacterized protein LOC101860291 isoform X1</fullName>
    </submittedName>
</protein>
<gene>
    <name evidence="9" type="primary">LOC101860291</name>
</gene>
<evidence type="ECO:0000256" key="7">
    <source>
        <dbReference type="SAM" id="SignalP"/>
    </source>
</evidence>
<feature type="transmembrane region" description="Helical" evidence="6">
    <location>
        <begin position="242"/>
        <end position="262"/>
    </location>
</feature>
<feature type="chain" id="PRO_5045900434" evidence="7">
    <location>
        <begin position="37"/>
        <end position="313"/>
    </location>
</feature>
<evidence type="ECO:0000313" key="9">
    <source>
        <dbReference type="RefSeq" id="XP_035824335.1"/>
    </source>
</evidence>
<organism evidence="8 9">
    <name type="scientific">Aplysia californica</name>
    <name type="common">California sea hare</name>
    <dbReference type="NCBI Taxonomy" id="6500"/>
    <lineage>
        <taxon>Eukaryota</taxon>
        <taxon>Metazoa</taxon>
        <taxon>Spiralia</taxon>
        <taxon>Lophotrochozoa</taxon>
        <taxon>Mollusca</taxon>
        <taxon>Gastropoda</taxon>
        <taxon>Heterobranchia</taxon>
        <taxon>Euthyneura</taxon>
        <taxon>Tectipleura</taxon>
        <taxon>Aplysiida</taxon>
        <taxon>Aplysioidea</taxon>
        <taxon>Aplysiidae</taxon>
        <taxon>Aplysia</taxon>
    </lineage>
</organism>
<keyword evidence="4 6" id="KW-1133">Transmembrane helix</keyword>
<reference evidence="9" key="1">
    <citation type="submission" date="2025-08" db="UniProtKB">
        <authorList>
            <consortium name="RefSeq"/>
        </authorList>
    </citation>
    <scope>IDENTIFICATION</scope>
</reference>
<keyword evidence="3 7" id="KW-0732">Signal</keyword>
<evidence type="ECO:0000256" key="3">
    <source>
        <dbReference type="ARBA" id="ARBA00022729"/>
    </source>
</evidence>
<evidence type="ECO:0000256" key="2">
    <source>
        <dbReference type="ARBA" id="ARBA00022692"/>
    </source>
</evidence>
<dbReference type="InterPro" id="IPR018939">
    <property type="entry name" value="Autophagy-rel_prot_27"/>
</dbReference>
<evidence type="ECO:0000313" key="8">
    <source>
        <dbReference type="Proteomes" id="UP000694888"/>
    </source>
</evidence>
<keyword evidence="5 6" id="KW-0472">Membrane</keyword>
<evidence type="ECO:0000256" key="4">
    <source>
        <dbReference type="ARBA" id="ARBA00022989"/>
    </source>
</evidence>
<feature type="signal peptide" evidence="7">
    <location>
        <begin position="1"/>
        <end position="36"/>
    </location>
</feature>
<evidence type="ECO:0000256" key="5">
    <source>
        <dbReference type="ARBA" id="ARBA00023136"/>
    </source>
</evidence>
<keyword evidence="2 6" id="KW-0812">Transmembrane</keyword>
<accession>A0ABM1VPJ3</accession>
<name>A0ABM1VPJ3_APLCA</name>
<comment type="subcellular location">
    <subcellularLocation>
        <location evidence="1">Membrane</location>
        <topology evidence="1">Single-pass membrane protein</topology>
    </subcellularLocation>
</comment>
<dbReference type="RefSeq" id="XP_035824335.1">
    <property type="nucleotide sequence ID" value="XM_035968442.1"/>
</dbReference>
<proteinExistence type="predicted"/>
<evidence type="ECO:0000256" key="1">
    <source>
        <dbReference type="ARBA" id="ARBA00004167"/>
    </source>
</evidence>
<dbReference type="PANTHER" id="PTHR15071">
    <property type="entry name" value="MANNOSE-6-PHOSPHATE RECEPTOR FAMILY MEMBER"/>
    <property type="match status" value="1"/>
</dbReference>
<dbReference type="Proteomes" id="UP000694888">
    <property type="component" value="Unplaced"/>
</dbReference>